<reference evidence="4" key="1">
    <citation type="journal article" date="2010" name="Stand. Genomic Sci.">
        <title>Complete genome sequence of Thermocrinis albus type strain (HI 11/12T).</title>
        <authorList>
            <person name="Wirth R."/>
            <person name="Sikorski J."/>
            <person name="Brambilla E."/>
            <person name="Misra M."/>
            <person name="Lapidus A."/>
            <person name="Copeland A."/>
            <person name="Nolan M."/>
            <person name="Lucas S."/>
            <person name="Chen F."/>
            <person name="Tice H."/>
            <person name="Cheng J.F."/>
            <person name="Han C."/>
            <person name="Detter J.C."/>
            <person name="Tapia R."/>
            <person name="Bruce D."/>
            <person name="Goodwin L."/>
            <person name="Pitluck S."/>
            <person name="Pati A."/>
            <person name="Anderson I."/>
            <person name="Ivanova N."/>
            <person name="Mavromatis K."/>
            <person name="Mikhailova N."/>
            <person name="Chen A."/>
            <person name="Palaniappan K."/>
            <person name="Bilek Y."/>
            <person name="Hader T."/>
            <person name="Land M."/>
            <person name="Hauser L."/>
            <person name="Chang Y.J."/>
            <person name="Jeffries C.D."/>
            <person name="Tindall B.J."/>
            <person name="Rohde M."/>
            <person name="Goker M."/>
            <person name="Bristow J."/>
            <person name="Eisen J.A."/>
            <person name="Markowitz V."/>
            <person name="Hugenholtz P."/>
            <person name="Kyrpides N.C."/>
            <person name="Klenk H.P."/>
        </authorList>
    </citation>
    <scope>NUCLEOTIDE SEQUENCE [LARGE SCALE GENOMIC DNA]</scope>
    <source>
        <strain evidence="4">DSM 14484 / JCM 11386 / HI 11/12</strain>
    </source>
</reference>
<evidence type="ECO:0000256" key="1">
    <source>
        <dbReference type="ARBA" id="ARBA00005953"/>
    </source>
</evidence>
<dbReference type="HOGENOM" id="CLU_101141_3_2_0"/>
<dbReference type="InterPro" id="IPR008272">
    <property type="entry name" value="HB-CoA_thioesterase_AS"/>
</dbReference>
<evidence type="ECO:0000313" key="3">
    <source>
        <dbReference type="EMBL" id="ADC89411.1"/>
    </source>
</evidence>
<dbReference type="AlphaFoldDB" id="D3SQH4"/>
<dbReference type="Pfam" id="PF13279">
    <property type="entry name" value="4HBT_2"/>
    <property type="match status" value="1"/>
</dbReference>
<dbReference type="PROSITE" id="PS01328">
    <property type="entry name" value="4HBCOA_THIOESTERASE"/>
    <property type="match status" value="1"/>
</dbReference>
<proteinExistence type="inferred from homology"/>
<comment type="similarity">
    <text evidence="1">Belongs to the 4-hydroxybenzoyl-CoA thioesterase family.</text>
</comment>
<gene>
    <name evidence="3" type="ordered locus">Thal_0778</name>
</gene>
<dbReference type="Proteomes" id="UP000002043">
    <property type="component" value="Chromosome"/>
</dbReference>
<dbReference type="KEGG" id="tal:Thal_0778"/>
<dbReference type="CDD" id="cd00586">
    <property type="entry name" value="4HBT"/>
    <property type="match status" value="1"/>
</dbReference>
<dbReference type="NCBIfam" id="TIGR00051">
    <property type="entry name" value="YbgC/FadM family acyl-CoA thioesterase"/>
    <property type="match status" value="1"/>
</dbReference>
<protein>
    <submittedName>
        <fullName evidence="3">Thioesterase superfamily protein</fullName>
    </submittedName>
</protein>
<keyword evidence="2" id="KW-0378">Hydrolase</keyword>
<sequence>MFVYRRRVQFYETDAQGVVHHSNYFRYFEEARGEFLRKMGLPYSQLRDLGYEVVLLEAYCSFRRPLLYDEEVQIHTQLVQLDRYFFSFHYTLYVEDDLRAEGRTRHAIVRNGKLSSLPPQLKELLKKIGI</sequence>
<dbReference type="InterPro" id="IPR006684">
    <property type="entry name" value="YbgC/YbaW"/>
</dbReference>
<dbReference type="PANTHER" id="PTHR31793">
    <property type="entry name" value="4-HYDROXYBENZOYL-COA THIOESTERASE FAMILY MEMBER"/>
    <property type="match status" value="1"/>
</dbReference>
<dbReference type="InterPro" id="IPR050563">
    <property type="entry name" value="4-hydroxybenzoyl-CoA_TE"/>
</dbReference>
<dbReference type="eggNOG" id="COG0824">
    <property type="taxonomic scope" value="Bacteria"/>
</dbReference>
<dbReference type="STRING" id="638303.Thal_0778"/>
<evidence type="ECO:0000313" key="4">
    <source>
        <dbReference type="Proteomes" id="UP000002043"/>
    </source>
</evidence>
<organism evidence="3 4">
    <name type="scientific">Thermocrinis albus (strain DSM 14484 / JCM 11386 / HI 11/12)</name>
    <dbReference type="NCBI Taxonomy" id="638303"/>
    <lineage>
        <taxon>Bacteria</taxon>
        <taxon>Pseudomonadati</taxon>
        <taxon>Aquificota</taxon>
        <taxon>Aquificia</taxon>
        <taxon>Aquificales</taxon>
        <taxon>Aquificaceae</taxon>
        <taxon>Thermocrinis</taxon>
    </lineage>
</organism>
<dbReference type="PIRSF" id="PIRSF003230">
    <property type="entry name" value="YbgC"/>
    <property type="match status" value="1"/>
</dbReference>
<accession>D3SQH4</accession>
<keyword evidence="4" id="KW-1185">Reference proteome</keyword>
<name>D3SQH4_THEAH</name>
<dbReference type="PANTHER" id="PTHR31793:SF27">
    <property type="entry name" value="NOVEL THIOESTERASE SUPERFAMILY DOMAIN AND SAPOSIN A-TYPE DOMAIN CONTAINING PROTEIN (0610012H03RIK)"/>
    <property type="match status" value="1"/>
</dbReference>
<dbReference type="EMBL" id="CP001931">
    <property type="protein sequence ID" value="ADC89411.1"/>
    <property type="molecule type" value="Genomic_DNA"/>
</dbReference>
<dbReference type="GO" id="GO:0047617">
    <property type="term" value="F:fatty acyl-CoA hydrolase activity"/>
    <property type="evidence" value="ECO:0007669"/>
    <property type="project" value="TreeGrafter"/>
</dbReference>
<dbReference type="SUPFAM" id="SSF54637">
    <property type="entry name" value="Thioesterase/thiol ester dehydrase-isomerase"/>
    <property type="match status" value="1"/>
</dbReference>
<dbReference type="RefSeq" id="WP_012991817.1">
    <property type="nucleotide sequence ID" value="NC_013894.1"/>
</dbReference>
<dbReference type="InterPro" id="IPR029069">
    <property type="entry name" value="HotDog_dom_sf"/>
</dbReference>
<evidence type="ECO:0000256" key="2">
    <source>
        <dbReference type="ARBA" id="ARBA00022801"/>
    </source>
</evidence>
<dbReference type="Gene3D" id="3.10.129.10">
    <property type="entry name" value="Hotdog Thioesterase"/>
    <property type="match status" value="1"/>
</dbReference>
<dbReference type="OrthoDB" id="9800856at2"/>